<reference evidence="1" key="2">
    <citation type="journal article" date="2023" name="Plants (Basel)">
        <title>Annotation of the Turnera subulata (Passifloraceae) Draft Genome Reveals the S-Locus Evolved after the Divergence of Turneroideae from Passifloroideae in a Stepwise Manner.</title>
        <authorList>
            <person name="Henning P.M."/>
            <person name="Roalson E.H."/>
            <person name="Mir W."/>
            <person name="McCubbin A.G."/>
            <person name="Shore J.S."/>
        </authorList>
    </citation>
    <scope>NUCLEOTIDE SEQUENCE</scope>
    <source>
        <strain evidence="1">F60SS</strain>
    </source>
</reference>
<sequence>MLGRSITSVLIDGNDGWDTVSDYGDESEWLPGVEDPLIRNPRVEFSRHLKQTKGFDIDMKIPYDLNSGLIRPVPLENPDLRDPADIRDQKRIKLDGGAHDVYDATYGACSLCEKELHQLLSEHARKYEAKFCGSVALDHPFHRCRIEQGARAAFAHYFGKETEDGARGHQNRKFSFQLRSP</sequence>
<dbReference type="Proteomes" id="UP001141552">
    <property type="component" value="Unassembled WGS sequence"/>
</dbReference>
<proteinExistence type="predicted"/>
<organism evidence="1 2">
    <name type="scientific">Turnera subulata</name>
    <dbReference type="NCBI Taxonomy" id="218843"/>
    <lineage>
        <taxon>Eukaryota</taxon>
        <taxon>Viridiplantae</taxon>
        <taxon>Streptophyta</taxon>
        <taxon>Embryophyta</taxon>
        <taxon>Tracheophyta</taxon>
        <taxon>Spermatophyta</taxon>
        <taxon>Magnoliopsida</taxon>
        <taxon>eudicotyledons</taxon>
        <taxon>Gunneridae</taxon>
        <taxon>Pentapetalae</taxon>
        <taxon>rosids</taxon>
        <taxon>fabids</taxon>
        <taxon>Malpighiales</taxon>
        <taxon>Passifloraceae</taxon>
        <taxon>Turnera</taxon>
    </lineage>
</organism>
<dbReference type="EMBL" id="JAKUCV010001966">
    <property type="protein sequence ID" value="KAJ4844379.1"/>
    <property type="molecule type" value="Genomic_DNA"/>
</dbReference>
<evidence type="ECO:0000313" key="2">
    <source>
        <dbReference type="Proteomes" id="UP001141552"/>
    </source>
</evidence>
<name>A0A9Q0JJY1_9ROSI</name>
<dbReference type="AlphaFoldDB" id="A0A9Q0JJY1"/>
<keyword evidence="2" id="KW-1185">Reference proteome</keyword>
<gene>
    <name evidence="1" type="ORF">Tsubulata_002327</name>
</gene>
<evidence type="ECO:0000313" key="1">
    <source>
        <dbReference type="EMBL" id="KAJ4844379.1"/>
    </source>
</evidence>
<accession>A0A9Q0JJY1</accession>
<reference evidence="1" key="1">
    <citation type="submission" date="2022-02" db="EMBL/GenBank/DDBJ databases">
        <authorList>
            <person name="Henning P.M."/>
            <person name="McCubbin A.G."/>
            <person name="Shore J.S."/>
        </authorList>
    </citation>
    <scope>NUCLEOTIDE SEQUENCE</scope>
    <source>
        <strain evidence="1">F60SS</strain>
        <tissue evidence="1">Leaves</tissue>
    </source>
</reference>
<comment type="caution">
    <text evidence="1">The sequence shown here is derived from an EMBL/GenBank/DDBJ whole genome shotgun (WGS) entry which is preliminary data.</text>
</comment>
<protein>
    <submittedName>
        <fullName evidence="1">Uncharacterized protein</fullName>
    </submittedName>
</protein>